<accession>A0ABU9G7H8</accession>
<proteinExistence type="inferred from homology"/>
<dbReference type="EMBL" id="JBAKAR010000014">
    <property type="protein sequence ID" value="MEL0614440.1"/>
    <property type="molecule type" value="Genomic_DNA"/>
</dbReference>
<feature type="domain" description="YbgF trimerisation" evidence="2">
    <location>
        <begin position="36"/>
        <end position="92"/>
    </location>
</feature>
<evidence type="ECO:0000259" key="2">
    <source>
        <dbReference type="Pfam" id="PF16331"/>
    </source>
</evidence>
<keyword evidence="4" id="KW-1185">Reference proteome</keyword>
<name>A0ABU9G7H8_9GAMM</name>
<dbReference type="SUPFAM" id="SSF48452">
    <property type="entry name" value="TPR-like"/>
    <property type="match status" value="1"/>
</dbReference>
<dbReference type="Proteomes" id="UP001379949">
    <property type="component" value="Unassembled WGS sequence"/>
</dbReference>
<dbReference type="NCBIfam" id="TIGR02795">
    <property type="entry name" value="tol_pal_ybgF"/>
    <property type="match status" value="1"/>
</dbReference>
<dbReference type="HAMAP" id="MF_02066">
    <property type="entry name" value="CpoB"/>
    <property type="match status" value="1"/>
</dbReference>
<comment type="function">
    <text evidence="1">Mediates coordination of peptidoglycan synthesis and outer membrane constriction during cell division.</text>
</comment>
<dbReference type="Pfam" id="PF16331">
    <property type="entry name" value="TolA_bind_tri"/>
    <property type="match status" value="1"/>
</dbReference>
<comment type="caution">
    <text evidence="3">The sequence shown here is derived from an EMBL/GenBank/DDBJ whole genome shotgun (WGS) entry which is preliminary data.</text>
</comment>
<dbReference type="Gene3D" id="1.20.5.110">
    <property type="match status" value="1"/>
</dbReference>
<dbReference type="RefSeq" id="WP_341564876.1">
    <property type="nucleotide sequence ID" value="NZ_JBAKAQ010000006.1"/>
</dbReference>
<dbReference type="InterPro" id="IPR014162">
    <property type="entry name" value="CpoB_C"/>
</dbReference>
<dbReference type="Pfam" id="PF13174">
    <property type="entry name" value="TPR_6"/>
    <property type="match status" value="2"/>
</dbReference>
<dbReference type="SMART" id="SM00028">
    <property type="entry name" value="TPR"/>
    <property type="match status" value="2"/>
</dbReference>
<evidence type="ECO:0000256" key="1">
    <source>
        <dbReference type="HAMAP-Rule" id="MF_02066"/>
    </source>
</evidence>
<evidence type="ECO:0000313" key="4">
    <source>
        <dbReference type="Proteomes" id="UP001379949"/>
    </source>
</evidence>
<dbReference type="Gene3D" id="1.25.40.10">
    <property type="entry name" value="Tetratricopeptide repeat domain"/>
    <property type="match status" value="1"/>
</dbReference>
<keyword evidence="1" id="KW-0732">Signal</keyword>
<gene>
    <name evidence="3" type="primary">ybgF</name>
    <name evidence="1" type="synonym">cpoB</name>
    <name evidence="3" type="ORF">V6242_14890</name>
</gene>
<keyword evidence="1" id="KW-0175">Coiled coil</keyword>
<keyword evidence="1" id="KW-0574">Periplasm</keyword>
<organism evidence="3 4">
    <name type="scientific">Marinomonas arenicola</name>
    <dbReference type="NCBI Taxonomy" id="569601"/>
    <lineage>
        <taxon>Bacteria</taxon>
        <taxon>Pseudomonadati</taxon>
        <taxon>Pseudomonadota</taxon>
        <taxon>Gammaproteobacteria</taxon>
        <taxon>Oceanospirillales</taxon>
        <taxon>Oceanospirillaceae</taxon>
        <taxon>Marinomonas</taxon>
    </lineage>
</organism>
<dbReference type="InterPro" id="IPR034706">
    <property type="entry name" value="CpoB"/>
</dbReference>
<dbReference type="InterPro" id="IPR032519">
    <property type="entry name" value="YbgF_tri"/>
</dbReference>
<reference evidence="3 4" key="1">
    <citation type="submission" date="2024-02" db="EMBL/GenBank/DDBJ databases">
        <title>Bacteria isolated from the canopy kelp, Nereocystis luetkeana.</title>
        <authorList>
            <person name="Pfister C.A."/>
            <person name="Younker I.T."/>
            <person name="Light S.H."/>
        </authorList>
    </citation>
    <scope>NUCLEOTIDE SEQUENCE [LARGE SCALE GENOMIC DNA]</scope>
    <source>
        <strain evidence="3 4">TI.4.07</strain>
    </source>
</reference>
<comment type="similarity">
    <text evidence="1">Belongs to the CpoB family.</text>
</comment>
<sequence length="262" mass="28511" precursor="true">MIVNKLISRSFAVGLFLTAPLAMAANQQVGTLPAHAAAELLSQLDSLQSEVRDLRGQLEQQGHELSQMKAQQRDRYIDLDKRISLLMSASAARQNNQVSQTNTSVAPAAIPATLDAKKESLDSISSVQLAPIALTPVSPQARSAYDDAYSLIRSKQFETAEVAFTEFVKDYPDNTLTGNGYYWLGELKLVLGKPKEAAQAFTTVIKKFPGHSKEPDALYKLGIVNDQLGNASASKSYLQDVISRFPESKTAKLATSYLSGMK</sequence>
<dbReference type="InterPro" id="IPR011990">
    <property type="entry name" value="TPR-like_helical_dom_sf"/>
</dbReference>
<comment type="subcellular location">
    <subcellularLocation>
        <location evidence="1">Periplasm</location>
    </subcellularLocation>
</comment>
<evidence type="ECO:0000313" key="3">
    <source>
        <dbReference type="EMBL" id="MEL0614440.1"/>
    </source>
</evidence>
<feature type="chain" id="PRO_5044939241" description="Cell division coordinator CpoB" evidence="1">
    <location>
        <begin position="25"/>
        <end position="262"/>
    </location>
</feature>
<keyword evidence="1" id="KW-0132">Cell division</keyword>
<keyword evidence="1" id="KW-0131">Cell cycle</keyword>
<feature type="coiled-coil region" evidence="1">
    <location>
        <begin position="37"/>
        <end position="71"/>
    </location>
</feature>
<feature type="signal peptide" evidence="1">
    <location>
        <begin position="1"/>
        <end position="24"/>
    </location>
</feature>
<protein>
    <recommendedName>
        <fullName evidence="1">Cell division coordinator CpoB</fullName>
    </recommendedName>
</protein>
<dbReference type="InterPro" id="IPR019734">
    <property type="entry name" value="TPR_rpt"/>
</dbReference>